<name>A0AAW0F4H7_9TRYP</name>
<evidence type="ECO:0000256" key="5">
    <source>
        <dbReference type="ARBA" id="ARBA00034865"/>
    </source>
</evidence>
<evidence type="ECO:0000313" key="7">
    <source>
        <dbReference type="Proteomes" id="UP001430356"/>
    </source>
</evidence>
<reference evidence="6 7" key="1">
    <citation type="journal article" date="2021" name="MBio">
        <title>A New Model Trypanosomatid, Novymonas esmeraldas: Genomic Perception of Its 'Candidatus Pandoraea novymonadis' Endosymbiont.</title>
        <authorList>
            <person name="Zakharova A."/>
            <person name="Saura A."/>
            <person name="Butenko A."/>
            <person name="Podesvova L."/>
            <person name="Warmusova S."/>
            <person name="Kostygov A.Y."/>
            <person name="Nenarokova A."/>
            <person name="Lukes J."/>
            <person name="Opperdoes F.R."/>
            <person name="Yurchenko V."/>
        </authorList>
    </citation>
    <scope>NUCLEOTIDE SEQUENCE [LARGE SCALE GENOMIC DNA]</scope>
    <source>
        <strain evidence="6 7">E262AT.01</strain>
    </source>
</reference>
<dbReference type="Proteomes" id="UP001430356">
    <property type="component" value="Unassembled WGS sequence"/>
</dbReference>
<dbReference type="GO" id="GO:0005869">
    <property type="term" value="C:dynactin complex"/>
    <property type="evidence" value="ECO:0007669"/>
    <property type="project" value="TreeGrafter"/>
</dbReference>
<dbReference type="InterPro" id="IPR011004">
    <property type="entry name" value="Trimer_LpxA-like_sf"/>
</dbReference>
<gene>
    <name evidence="6" type="ORF">NESM_000122700</name>
</gene>
<comment type="similarity">
    <text evidence="4">Belongs to the dynactin subunits 5/6 family. Dynactin subunit 5 subfamily.</text>
</comment>
<evidence type="ECO:0000313" key="6">
    <source>
        <dbReference type="EMBL" id="KAK7200662.1"/>
    </source>
</evidence>
<organism evidence="6 7">
    <name type="scientific">Novymonas esmeraldas</name>
    <dbReference type="NCBI Taxonomy" id="1808958"/>
    <lineage>
        <taxon>Eukaryota</taxon>
        <taxon>Discoba</taxon>
        <taxon>Euglenozoa</taxon>
        <taxon>Kinetoplastea</taxon>
        <taxon>Metakinetoplastina</taxon>
        <taxon>Trypanosomatida</taxon>
        <taxon>Trypanosomatidae</taxon>
        <taxon>Novymonas</taxon>
    </lineage>
</organism>
<keyword evidence="3" id="KW-0206">Cytoskeleton</keyword>
<accession>A0AAW0F4H7</accession>
<dbReference type="Gene3D" id="2.160.10.10">
    <property type="entry name" value="Hexapeptide repeat proteins"/>
    <property type="match status" value="1"/>
</dbReference>
<dbReference type="SUPFAM" id="SSF51161">
    <property type="entry name" value="Trimeric LpxA-like enzymes"/>
    <property type="match status" value="1"/>
</dbReference>
<dbReference type="Pfam" id="PF21711">
    <property type="entry name" value="DCTN5"/>
    <property type="match status" value="1"/>
</dbReference>
<comment type="subcellular location">
    <subcellularLocation>
        <location evidence="1">Cytoplasm</location>
        <location evidence="1">Cytoskeleton</location>
    </subcellularLocation>
</comment>
<comment type="caution">
    <text evidence="6">The sequence shown here is derived from an EMBL/GenBank/DDBJ whole genome shotgun (WGS) entry which is preliminary data.</text>
</comment>
<evidence type="ECO:0000256" key="3">
    <source>
        <dbReference type="ARBA" id="ARBA00023212"/>
    </source>
</evidence>
<dbReference type="EMBL" id="JAECZO010000007">
    <property type="protein sequence ID" value="KAK7200662.1"/>
    <property type="molecule type" value="Genomic_DNA"/>
</dbReference>
<dbReference type="InterPro" id="IPR047125">
    <property type="entry name" value="DCTN5"/>
</dbReference>
<keyword evidence="2" id="KW-0963">Cytoplasm</keyword>
<dbReference type="PANTHER" id="PTHR46126:SF1">
    <property type="entry name" value="DYNACTIN SUBUNIT 5"/>
    <property type="match status" value="1"/>
</dbReference>
<sequence length="197" mass="20682">MQSLNSATALIPPLLTSGALNPLEMPVSVTSAHSAAQLADAGAKAADQQASVFGDDVCIRSGAIVHSDMCTFTIGAYSVVCAGAVLRPPIRVYVNQACATAAPQVIIGSFTFVGEQVVCEAAEIGHMVRVDAQCVVSTGAHLPDGVWLLPQTWVPPEVTLSPYTIYGGAPATPIRKLNAHTHQLLHMEFLRRQRGAP</sequence>
<evidence type="ECO:0000256" key="1">
    <source>
        <dbReference type="ARBA" id="ARBA00004245"/>
    </source>
</evidence>
<dbReference type="AlphaFoldDB" id="A0AAW0F4H7"/>
<proteinExistence type="inferred from homology"/>
<protein>
    <recommendedName>
        <fullName evidence="5">Dynactin subunit 5</fullName>
    </recommendedName>
</protein>
<evidence type="ECO:0000256" key="4">
    <source>
        <dbReference type="ARBA" id="ARBA00034706"/>
    </source>
</evidence>
<dbReference type="PANTHER" id="PTHR46126">
    <property type="entry name" value="DYNACTIN SUBUNIT 5"/>
    <property type="match status" value="1"/>
</dbReference>
<evidence type="ECO:0000256" key="2">
    <source>
        <dbReference type="ARBA" id="ARBA00022490"/>
    </source>
</evidence>
<keyword evidence="7" id="KW-1185">Reference proteome</keyword>